<evidence type="ECO:0000313" key="2">
    <source>
        <dbReference type="EMBL" id="TCJ23709.1"/>
    </source>
</evidence>
<sequence length="141" mass="15306">MTQGDEDKLWADIVARYDEAPAAAEVPEAETVTPAPEAVFEPLPLIEPAETWNPVPFTPDAEEGFVPPVPPKVQLPEPPRLIAWCGVIGAPAVFLLFLILGITLPSWASTLLIISFLGGFVFLVATMRNEPRDPYDDGARV</sequence>
<evidence type="ECO:0000256" key="1">
    <source>
        <dbReference type="SAM" id="Phobius"/>
    </source>
</evidence>
<feature type="transmembrane region" description="Helical" evidence="1">
    <location>
        <begin position="81"/>
        <end position="100"/>
    </location>
</feature>
<keyword evidence="1" id="KW-0812">Transmembrane</keyword>
<evidence type="ECO:0000313" key="3">
    <source>
        <dbReference type="Proteomes" id="UP000295453"/>
    </source>
</evidence>
<comment type="caution">
    <text evidence="2">The sequence shown here is derived from an EMBL/GenBank/DDBJ whole genome shotgun (WGS) entry which is preliminary data.</text>
</comment>
<reference evidence="2 3" key="1">
    <citation type="submission" date="2019-03" db="EMBL/GenBank/DDBJ databases">
        <authorList>
            <person name="Kim M.K.M."/>
        </authorList>
    </citation>
    <scope>NUCLEOTIDE SEQUENCE [LARGE SCALE GENOMIC DNA]</scope>
    <source>
        <strain evidence="2 3">18JY15-6</strain>
    </source>
</reference>
<dbReference type="OrthoDB" id="3787269at2"/>
<dbReference type="EMBL" id="SJZJ01000016">
    <property type="protein sequence ID" value="TCJ23709.1"/>
    <property type="molecule type" value="Genomic_DNA"/>
</dbReference>
<feature type="transmembrane region" description="Helical" evidence="1">
    <location>
        <begin position="106"/>
        <end position="125"/>
    </location>
</feature>
<dbReference type="Proteomes" id="UP000295453">
    <property type="component" value="Unassembled WGS sequence"/>
</dbReference>
<dbReference type="AlphaFoldDB" id="A0A4R1BZY1"/>
<keyword evidence="1" id="KW-1133">Transmembrane helix</keyword>
<keyword evidence="3" id="KW-1185">Reference proteome</keyword>
<proteinExistence type="predicted"/>
<accession>A0A4R1BZY1</accession>
<keyword evidence="1" id="KW-0472">Membrane</keyword>
<dbReference type="RefSeq" id="WP_131583921.1">
    <property type="nucleotide sequence ID" value="NZ_SJZJ01000016.1"/>
</dbReference>
<organism evidence="2 3">
    <name type="scientific">Nocardioides jejuensis</name>
    <dbReference type="NCBI Taxonomy" id="2502782"/>
    <lineage>
        <taxon>Bacteria</taxon>
        <taxon>Bacillati</taxon>
        <taxon>Actinomycetota</taxon>
        <taxon>Actinomycetes</taxon>
        <taxon>Propionibacteriales</taxon>
        <taxon>Nocardioidaceae</taxon>
        <taxon>Nocardioides</taxon>
    </lineage>
</organism>
<gene>
    <name evidence="2" type="ORF">EPD65_10595</name>
</gene>
<protein>
    <submittedName>
        <fullName evidence="2">Uncharacterized protein</fullName>
    </submittedName>
</protein>
<name>A0A4R1BZY1_9ACTN</name>